<organism evidence="2 3">
    <name type="scientific">Paenibacillus allorhizosphaerae</name>
    <dbReference type="NCBI Taxonomy" id="2849866"/>
    <lineage>
        <taxon>Bacteria</taxon>
        <taxon>Bacillati</taxon>
        <taxon>Bacillota</taxon>
        <taxon>Bacilli</taxon>
        <taxon>Bacillales</taxon>
        <taxon>Paenibacillaceae</taxon>
        <taxon>Paenibacillus</taxon>
    </lineage>
</organism>
<keyword evidence="3" id="KW-1185">Reference proteome</keyword>
<sequence length="40" mass="4333">MISIICTPAGHSEKALFAKKGKQDAEQPDTIPLPLRQPCV</sequence>
<dbReference type="EMBL" id="CAJVCE010000007">
    <property type="protein sequence ID" value="CAG7643208.1"/>
    <property type="molecule type" value="Genomic_DNA"/>
</dbReference>
<evidence type="ECO:0000313" key="2">
    <source>
        <dbReference type="EMBL" id="CAG7643208.1"/>
    </source>
</evidence>
<comment type="caution">
    <text evidence="2">The sequence shown here is derived from an EMBL/GenBank/DDBJ whole genome shotgun (WGS) entry which is preliminary data.</text>
</comment>
<feature type="region of interest" description="Disordered" evidence="1">
    <location>
        <begin position="17"/>
        <end position="40"/>
    </location>
</feature>
<reference evidence="2 3" key="1">
    <citation type="submission" date="2021-06" db="EMBL/GenBank/DDBJ databases">
        <authorList>
            <person name="Criscuolo A."/>
        </authorList>
    </citation>
    <scope>NUCLEOTIDE SEQUENCE [LARGE SCALE GENOMIC DNA]</scope>
    <source>
        <strain evidence="3">CIP 111802</strain>
    </source>
</reference>
<dbReference type="Proteomes" id="UP000730618">
    <property type="component" value="Unassembled WGS sequence"/>
</dbReference>
<proteinExistence type="predicted"/>
<accession>A0ABN7TK98</accession>
<evidence type="ECO:0000313" key="3">
    <source>
        <dbReference type="Proteomes" id="UP000730618"/>
    </source>
</evidence>
<name>A0ABN7TK98_9BACL</name>
<gene>
    <name evidence="2" type="ORF">PAECIP111802_02971</name>
</gene>
<evidence type="ECO:0000256" key="1">
    <source>
        <dbReference type="SAM" id="MobiDB-lite"/>
    </source>
</evidence>
<protein>
    <submittedName>
        <fullName evidence="2">Uncharacterized protein</fullName>
    </submittedName>
</protein>